<protein>
    <submittedName>
        <fullName evidence="2">Uncharacterized protein</fullName>
    </submittedName>
</protein>
<dbReference type="Proteomes" id="UP000324800">
    <property type="component" value="Unassembled WGS sequence"/>
</dbReference>
<dbReference type="AlphaFoldDB" id="A0A5J4UTM2"/>
<name>A0A5J4UTM2_9EUKA</name>
<feature type="compositionally biased region" description="Polar residues" evidence="1">
    <location>
        <begin position="113"/>
        <end position="133"/>
    </location>
</feature>
<proteinExistence type="predicted"/>
<evidence type="ECO:0000313" key="2">
    <source>
        <dbReference type="EMBL" id="KAA6373788.1"/>
    </source>
</evidence>
<evidence type="ECO:0000313" key="3">
    <source>
        <dbReference type="Proteomes" id="UP000324800"/>
    </source>
</evidence>
<comment type="caution">
    <text evidence="2">The sequence shown here is derived from an EMBL/GenBank/DDBJ whole genome shotgun (WGS) entry which is preliminary data.</text>
</comment>
<evidence type="ECO:0000256" key="1">
    <source>
        <dbReference type="SAM" id="MobiDB-lite"/>
    </source>
</evidence>
<sequence>MRLKKIYGTALFHSNDRFLTTSLYGSSTSNRLNLDNWNNQHPKQHQQQTRPRKVGGSILPIQQNKMMEAGRWRSNWHLSNINQKGNSCSINSFKNAQTSNFAELDSYTDPIHRQSNSGIQSQTQESSSELNPSSEIDIQASGRVEHSIINNSHPWSAEQQI</sequence>
<feature type="region of interest" description="Disordered" evidence="1">
    <location>
        <begin position="109"/>
        <end position="133"/>
    </location>
</feature>
<reference evidence="2 3" key="1">
    <citation type="submission" date="2019-03" db="EMBL/GenBank/DDBJ databases">
        <title>Single cell metagenomics reveals metabolic interactions within the superorganism composed of flagellate Streblomastix strix and complex community of Bacteroidetes bacteria on its surface.</title>
        <authorList>
            <person name="Treitli S.C."/>
            <person name="Kolisko M."/>
            <person name="Husnik F."/>
            <person name="Keeling P."/>
            <person name="Hampl V."/>
        </authorList>
    </citation>
    <scope>NUCLEOTIDE SEQUENCE [LARGE SCALE GENOMIC DNA]</scope>
    <source>
        <strain evidence="2">ST1C</strain>
    </source>
</reference>
<organism evidence="2 3">
    <name type="scientific">Streblomastix strix</name>
    <dbReference type="NCBI Taxonomy" id="222440"/>
    <lineage>
        <taxon>Eukaryota</taxon>
        <taxon>Metamonada</taxon>
        <taxon>Preaxostyla</taxon>
        <taxon>Oxymonadida</taxon>
        <taxon>Streblomastigidae</taxon>
        <taxon>Streblomastix</taxon>
    </lineage>
</organism>
<gene>
    <name evidence="2" type="ORF">EZS28_030684</name>
</gene>
<accession>A0A5J4UTM2</accession>
<dbReference type="EMBL" id="SNRW01012466">
    <property type="protein sequence ID" value="KAA6373788.1"/>
    <property type="molecule type" value="Genomic_DNA"/>
</dbReference>
<feature type="compositionally biased region" description="Polar residues" evidence="1">
    <location>
        <begin position="34"/>
        <end position="49"/>
    </location>
</feature>
<feature type="region of interest" description="Disordered" evidence="1">
    <location>
        <begin position="34"/>
        <end position="56"/>
    </location>
</feature>